<feature type="repeat" description="WD" evidence="4">
    <location>
        <begin position="3082"/>
        <end position="3108"/>
    </location>
</feature>
<evidence type="ECO:0000313" key="9">
    <source>
        <dbReference type="EMBL" id="KAK9737175.1"/>
    </source>
</evidence>
<dbReference type="PROSITE" id="PS50012">
    <property type="entry name" value="RCC1_3"/>
    <property type="match status" value="12"/>
</dbReference>
<dbReference type="Gene3D" id="2.60.120.920">
    <property type="match status" value="1"/>
</dbReference>
<dbReference type="SUPFAM" id="SSF49899">
    <property type="entry name" value="Concanavalin A-like lectins/glucanases"/>
    <property type="match status" value="1"/>
</dbReference>
<dbReference type="EMBL" id="JASPKY010000103">
    <property type="protein sequence ID" value="KAK9737175.1"/>
    <property type="molecule type" value="Genomic_DNA"/>
</dbReference>
<evidence type="ECO:0000256" key="3">
    <source>
        <dbReference type="PROSITE-ProRule" id="PRU00104"/>
    </source>
</evidence>
<evidence type="ECO:0000313" key="10">
    <source>
        <dbReference type="Proteomes" id="UP001458880"/>
    </source>
</evidence>
<dbReference type="Proteomes" id="UP001458880">
    <property type="component" value="Unassembled WGS sequence"/>
</dbReference>
<dbReference type="Gene3D" id="2.130.10.10">
    <property type="entry name" value="YVTN repeat-like/Quinoprotein amine dehydrogenase"/>
    <property type="match status" value="2"/>
</dbReference>
<dbReference type="Pfam" id="PF25390">
    <property type="entry name" value="WD40_RLD"/>
    <property type="match status" value="2"/>
</dbReference>
<dbReference type="PROSITE" id="PS50188">
    <property type="entry name" value="B302_SPRY"/>
    <property type="match status" value="1"/>
</dbReference>
<dbReference type="Gene3D" id="3.30.2410.10">
    <property type="entry name" value="Hect, E3 ligase catalytic domain"/>
    <property type="match status" value="1"/>
</dbReference>
<dbReference type="InterPro" id="IPR036322">
    <property type="entry name" value="WD40_repeat_dom_sf"/>
</dbReference>
<dbReference type="Pfam" id="PF00622">
    <property type="entry name" value="SPRY"/>
    <property type="match status" value="1"/>
</dbReference>
<dbReference type="InterPro" id="IPR035983">
    <property type="entry name" value="Hect_E3_ubiquitin_ligase"/>
</dbReference>
<dbReference type="FunFam" id="2.60.120.920:FF:000015">
    <property type="entry name" value="LOW QUALITY PROTEIN: probable E3 ubiquitin-protein ligase HERC1"/>
    <property type="match status" value="1"/>
</dbReference>
<dbReference type="InterPro" id="IPR000569">
    <property type="entry name" value="HECT_dom"/>
</dbReference>
<dbReference type="InterPro" id="IPR035768">
    <property type="entry name" value="SPRY_HERC1"/>
</dbReference>
<evidence type="ECO:0000256" key="2">
    <source>
        <dbReference type="ARBA" id="ARBA00022786"/>
    </source>
</evidence>
<dbReference type="GO" id="GO:0004842">
    <property type="term" value="F:ubiquitin-protein transferase activity"/>
    <property type="evidence" value="ECO:0007669"/>
    <property type="project" value="InterPro"/>
</dbReference>
<dbReference type="Pfam" id="PF00415">
    <property type="entry name" value="RCC1"/>
    <property type="match status" value="3"/>
</dbReference>
<dbReference type="InterPro" id="IPR013320">
    <property type="entry name" value="ConA-like_dom_sf"/>
</dbReference>
<feature type="repeat" description="WD" evidence="4">
    <location>
        <begin position="2976"/>
        <end position="3009"/>
    </location>
</feature>
<evidence type="ECO:0000256" key="4">
    <source>
        <dbReference type="PROSITE-ProRule" id="PRU00221"/>
    </source>
</evidence>
<feature type="region of interest" description="Disordered" evidence="6">
    <location>
        <begin position="2107"/>
        <end position="2126"/>
    </location>
</feature>
<dbReference type="InterPro" id="IPR058923">
    <property type="entry name" value="RCC1-like_dom"/>
</dbReference>
<feature type="repeat" description="RCC1" evidence="5">
    <location>
        <begin position="387"/>
        <end position="439"/>
    </location>
</feature>
<feature type="repeat" description="RCC1" evidence="5">
    <location>
        <begin position="440"/>
        <end position="492"/>
    </location>
</feature>
<dbReference type="PROSITE" id="PS50294">
    <property type="entry name" value="WD_REPEATS_REGION"/>
    <property type="match status" value="2"/>
</dbReference>
<evidence type="ECO:0000259" key="8">
    <source>
        <dbReference type="PROSITE" id="PS50237"/>
    </source>
</evidence>
<dbReference type="SUPFAM" id="SSF50978">
    <property type="entry name" value="WD40 repeat-like"/>
    <property type="match status" value="2"/>
</dbReference>
<dbReference type="CDD" id="cd12881">
    <property type="entry name" value="SPRY_HERC1"/>
    <property type="match status" value="1"/>
</dbReference>
<dbReference type="InterPro" id="IPR043136">
    <property type="entry name" value="B30.2/SPRY_sf"/>
</dbReference>
<feature type="repeat" description="WD" evidence="4">
    <location>
        <begin position="3272"/>
        <end position="3304"/>
    </location>
</feature>
<feature type="repeat" description="RCC1" evidence="5">
    <location>
        <begin position="3930"/>
        <end position="3981"/>
    </location>
</feature>
<dbReference type="Pfam" id="PF00400">
    <property type="entry name" value="WD40"/>
    <property type="match status" value="4"/>
</dbReference>
<comment type="caution">
    <text evidence="3">Lacks conserved residue(s) required for the propagation of feature annotation.</text>
</comment>
<dbReference type="SUPFAM" id="SSF56204">
    <property type="entry name" value="Hect, E3 ligase catalytic domain"/>
    <property type="match status" value="1"/>
</dbReference>
<feature type="domain" description="B30.2/SPRY" evidence="7">
    <location>
        <begin position="1687"/>
        <end position="1888"/>
    </location>
</feature>
<dbReference type="SUPFAM" id="SSF50985">
    <property type="entry name" value="RCC1/BLIP-II"/>
    <property type="match status" value="2"/>
</dbReference>
<feature type="domain" description="HECT" evidence="8">
    <location>
        <begin position="4120"/>
        <end position="4440"/>
    </location>
</feature>
<dbReference type="Gene3D" id="3.30.2160.10">
    <property type="entry name" value="Hect, E3 ligase catalytic domain"/>
    <property type="match status" value="1"/>
</dbReference>
<dbReference type="Gene3D" id="2.130.10.30">
    <property type="entry name" value="Regulator of chromosome condensation 1/beta-lactamase-inhibitor protein II"/>
    <property type="match status" value="2"/>
</dbReference>
<dbReference type="PANTHER" id="PTHR22872">
    <property type="entry name" value="BTK-BINDING PROTEIN-RELATED"/>
    <property type="match status" value="1"/>
</dbReference>
<dbReference type="InterPro" id="IPR015943">
    <property type="entry name" value="WD40/YVTN_repeat-like_dom_sf"/>
</dbReference>
<sequence>MDSGVTTNIETEWADHANGSWSAKDCDSVASRDAVQLLFDNLISNKEVRLIPESISTYNDVQVLPDFQYESMPGVDLEYYVTKLLSAQLDLARNICSSTPFARIYYALIMRYHDKDNVKPCTTPPVNNPNTTISESISGSQALVELGVQTGLTFLFSLLRENWENSLLLGIPSMCNPVLQTAVEIIDNFPPLSFSNEIHLGNLGITCLDKVSVFLKEIVLNSSGADIKGRILAAELLLSISLQRGSLRYLLEWIEMALEASASDNDNAIRSRKFSRAIQHMMNDASLNSIKFSDNSREMTLYEAASQLMEKLVGMAVEFGGESLEHSTSECKSVKTSDLYVWGSNSSQQLAEGGQEKIMIPLKSKVFQQVQQAEAGQYCTFIVHFDGTVSACGKGSYGRLGLGDSANHNLPKRVLLDANIKKISSSKGSDGHTLALTEDGFVYSWGDGDYGKLGHGNYVTHKQPKLIKGPFSDKVIKCIHAGYRHSAAVTEDGLLYTWGESDHGRLGHGDTALKLIPTQVADLTDVGSVACGSAHTLVVSKDGRTVWSFGSGDSGRLGHDEIAKECRPKVIEALQGLNIRKVCAGAMFSMALTASGKVYTWGMGPPLGLGTSDTLSLVPTLVQDLASYRIIDIAAGDSHCLALTETNELFAWGTNNMGQCGQGHANGPILKPQKVLGLNGVTIRQISAGTSHSLAWTAVPYENQQILRHRPFCLDLHERTFEIVKNFLEKYADNFFSVKPPAPFRNVSDHHEFILMCLKLLSTHLNLCISIGLSNNVLGSQAKALRTILFKLIDVSENTEINLKAREVVNIGASLLLPQLRERVQLLLEQLPLGCNLSQGQQMLLNIVITSLEEPTHIASLLGYNVTAEKVQLDDLYLTERLMNTLLKTFNMYTENSLNSIRDHIKNNVQTKWQSPQNQQVTHLRKLLSSLQNHILAHHTLVIQDTYTALESNTLVKHLKYLIPFASNIYAKAADILESYPASLELLYNVLMDSLAGSMMLKIISSTLLMSGTYLKDLLTSLLDMLTPLDKLNRLLPVDIHDDYDYPTSGTETPTLSQLTDQSWVWVFDLERTCSLLIGQCLGSLLIGDPLYKEELCCRNWIKNELFSCGLDEHPVSLELIYQISFLVISNITHKIPDLINELSPTKQNYCKLALHLPRQYDEACALEENTQGNEENDFYDEMMETAGLESWDMDDKDGQLLDTVVRTFLIMCLKYTGLLQKAPNHVAVKEVYKFVLNLRRKLLNSFCNVKFAEDDAFRELNVLKEYSENNEERNESWNSEDYEFYLFCKHILHRCLYILLNIKEIELNYETEPSSPIEDNISEKHYIDFYKSSDDSNFAYLRKICGYLLCLAYNEPAEKQILYTKGDFANGWCTDLSILHIALMRQTERAEGRLKSLTEMYDLFVRAQTTATPTILNCIQQQLLSGCFGLYNVKSEESCTQYHYLEGIESSPVKLQDGICTVVHNIYKLLVSSLRNRLENSDNRQLQLIIIFSLCTRYKPSDLSLVVENNLMTMLMQLINPSVNYMKILSKSHILTIVSTRLMHIIAMSSCIYSKELDVNIVQKVVDSLYEQLLEILENKPTDVLSYMNQSSLNRLKCNYDKNLGNFLIFLRTLASSSTIQKLLASKRWVDILLIIITDKGTNQICGLRSKLLALQLLQTVLPGLKICHIDKNDRKKFLIEELLDSLANCIWNIPQDNDRESDFESFDLNESLQSPDVEENISIHDIGFDPDKCSNCTIESGLTLVHEPGGRGYGLGTNCIKTGCYQWKILIVKENKGNEGTCIGVSKYPVKDFSHRTTNDMWLYRAYNGSLYHNGERDLCLQSFTQGDYITVVLDMDSKTLSFGKNGEEPRIAFENIDATELYPCVMFYSTNPGEKVKITDMQAHTTQSNLLPGEPNLAPISAVIGEAHISLIRKLHLSNTWVDEVNECLISRLNKIGDFLLQKQLDDKDDSVGNDIKILNWNCIDVDNICKYVWPALAVIGGIDRGLRMGGLCKHKVTGRRAIVLGIIKKGVTSVKVQWEADGDITDVSVTFLEHIEPIQFSAYRLSGLCANTLMQIAKLSGILQEIDFPEYKLTSAEQQLLKVDTNVIKRRHSCYSSEAWRSNSDSQIDSHSNESRASSARTMESLTNEIVSNIMGEATRLSTEKIVQTQSESTIKEVEDCMSSEANKIEVKILQTKLLNIEVQCLKLAYIQFASLKTLCSVLTSSKYSEIFLVSSNYQPTGNEFNDELYESIKNIMGYLVDTSTKQCKLKNIVSMAELERAQTVLHSNYLKCRSEEGLDKEELKQRVDWLLQNNQKAKNAVASSSKSTLPTDTMPRPPSSLTISTSSYPPRSIYSDPATPQGPPRIRRDRFIPIPQRRKVRFIVSSATPSQSRSRRLFACSEYEDDFWRRSNSPPPPPIAAPLLEMGFSLRRILNAIFETRSSGEILASKRKLEHPSLDTCVEEETNLAASGTADRVRRKDSGVRNLGLGRITRNLAITDLMRHATEMIHSDVVHRRWSCPRRRGGSDIRNLLSDLAERTYVRDRERQHVRGEAHPLFRVMAQEEASNEAANNAAVPLQVDSSCAICNLCGHLSPHLLEHMLIYHPGCDVLWHSGYCGNVAGTTYILCQDYLIKTRLNYGTSTPTFYARTAGTTPDIIFDENDTTEADAQAIKFTMPDFNDTDKIKSYLGLTDQHVSPDPVPFKENDPLGASISPAAINDCDPKSGYQMRYLGSQASLLVSSQDRILALKHLTKSMHILLSRNIVLNILSLLSTGSNTINLIKSLEMIGLSDIRKVVRLMSLTAMNRIEIDNFNIQDDSNTNCFFMTKCFDQLVTQISTAANSCLKNLSISIAALAQNDAEASKMVVDMCTKDLIMAAMRVYIPKCGFAVTQSLVGILSTHGGSSLLDLPKEEVAVTQPNASSEGGPLALINALSAFVLSNKVSHDNRQWAAQQLYKCVATKIQTFAAPNVEQVNHADLSNSLPQRKLLSLDGHDNRVCVVAWNEYRNLLASCGYDGTVRIWSITDVSQPYLEHTLVFHISSNLFGSDLHDKLITHLKWSTSGKYIAAAMENIINIWPMPDSTLSKPNRFFKILPRVCVVAWNEYRNLLASCGYDGTVRIWSITDVSQPYLEHTLVFHISSNLFGSDLHDKLITHLKWSTSGKYIAAAMENIINIWPMPDSTEENEEHTNWFIDDQTEMVTSLVWPKRRRENVVSKEYLLVGKIDGSVALISLYKGMKHVEVLVNCSMQHTVDHLDWFNQQQPFAIGYMDGTVKLGKIIQNTNIITCKAHENEITALKWDNQGILLATTSADLTCKVWQEQDDKLDLIHCLKLSHEPVSLAWSPVVGLSKLPLLLAVGTTYGSACVWRFSYSHDITPQLIMNVQGHSYDPVTCITFHPTGLLMATGSVRRPSGVTNIWSLHDGSLVHTVTGSGGIDVSGLCWVNEDALALAFTRSKSVQILSYGVADLIQNRTLTTARFSLLKKGIRGLKMAPFFKALILAFPKILKDQYENERLYVQTGQQLMHSVYLKSLSSLALLLNLDDVLCYPLLPFNNKTKELSAEYQWLQIFGGAARLADSLIKRTDIPIAAMRGEDSEEEMPSCVENTLWSIKQDEQIIQWVTNRPQDWQIGGKCNVYLWGSNRHGQLAEVQATNTLQPVESFASAKKIVCGHNCTFVIQANGTVLACGEGSYGRLGQGNSDDLHSLSIISSLQGFVIIDLATSVGSDGHSLALAESGEVFSWGDGDFGKLGHGNSDRQRRPRQIEALQNEEVIQVACGFKHSAVVTSDGKLFTFGNGDYGRLGLGSTSNKKLPERVLALEEYKVGQVSCGLNHTACVSADGMNVWTFGEGDYGKLGLGHTTTKSMPQLVESLCNIGVKKVGCGTNLTVFLTKDGRVYVCGIDRVPWQLNPRDHSDYKPKLLSGLSGYFIVDFAVGTEHVLFLTSCDKVLGWGMNSDDQLGLLHYTLIMEPEVIPQLCNKGIKQISTGRTHSAAWSSEPLCQRVPGITKSLTFSIPKEIPIQYEHLKGLSPKAIQARLKFLYNFSDKLYMCWPLIPLGAQQNEMHVPPLEGLVSPKLRPLLAPRVYTLPLVRCIGKTMVQGKNYGPQVIVRRILPKGKKSKPIFTQVAKQVVEMRSQELRLPSRAWKVKLVGEGADDAGGVFDDTITEMCQEIVTGAVPLLVPTPNALITEMCQEIVTGAVPLLVPTPNALNDEGFNRDRYLLNPQLNSSQHLMWFKFVGILFGVAMRTKKPLALPIAPIIWKLIVGEPVSIEDLEDVDCMYVQSLRSIRDIHLSGVTEANFLEVIPLESFEGTSCTGKTVPIVPGGRSIALTFSNRSQYFEKAVKFRLQEFNLQVAAIREGMAGIIPVPLLSLVTAEHMEQLICGMSHISITLLKKIVRYRELDENHQELDENHQLVQWLWNILESFTDAERVLFMRFVSGRSRLPSNLLRELHRR</sequence>
<keyword evidence="1" id="KW-0677">Repeat</keyword>
<dbReference type="InterPro" id="IPR000408">
    <property type="entry name" value="Reg_chr_condens"/>
</dbReference>
<keyword evidence="2 3" id="KW-0833">Ubl conjugation pathway</keyword>
<evidence type="ECO:0000259" key="7">
    <source>
        <dbReference type="PROSITE" id="PS50188"/>
    </source>
</evidence>
<dbReference type="InterPro" id="IPR001870">
    <property type="entry name" value="B30.2/SPRY"/>
</dbReference>
<name>A0AAW1LTN6_POPJA</name>
<feature type="repeat" description="RCC1" evidence="5">
    <location>
        <begin position="3878"/>
        <end position="3929"/>
    </location>
</feature>
<dbReference type="InterPro" id="IPR009091">
    <property type="entry name" value="RCC1/BLIP-II"/>
</dbReference>
<evidence type="ECO:0000256" key="1">
    <source>
        <dbReference type="ARBA" id="ARBA00022737"/>
    </source>
</evidence>
<dbReference type="InterPro" id="IPR001680">
    <property type="entry name" value="WD40_rpt"/>
</dbReference>
<keyword evidence="4" id="KW-0853">WD repeat</keyword>
<feature type="repeat" description="RCC1" evidence="5">
    <location>
        <begin position="3826"/>
        <end position="3877"/>
    </location>
</feature>
<feature type="repeat" description="RCC1" evidence="5">
    <location>
        <begin position="647"/>
        <end position="699"/>
    </location>
</feature>
<protein>
    <submittedName>
        <fullName evidence="9">HECT-domain (Ubiquitin-transferase)</fullName>
    </submittedName>
</protein>
<dbReference type="PRINTS" id="PR00633">
    <property type="entry name" value="RCCNDNSATION"/>
</dbReference>
<feature type="repeat" description="RCC1" evidence="5">
    <location>
        <begin position="3618"/>
        <end position="3665"/>
    </location>
</feature>
<dbReference type="SMART" id="SM00119">
    <property type="entry name" value="HECTc"/>
    <property type="match status" value="1"/>
</dbReference>
<evidence type="ECO:0000256" key="5">
    <source>
        <dbReference type="PROSITE-ProRule" id="PRU00235"/>
    </source>
</evidence>
<feature type="repeat" description="RCC1" evidence="5">
    <location>
        <begin position="3773"/>
        <end position="3824"/>
    </location>
</feature>
<accession>A0AAW1LTN6</accession>
<dbReference type="PROSITE" id="PS50237">
    <property type="entry name" value="HECT"/>
    <property type="match status" value="1"/>
</dbReference>
<dbReference type="PROSITE" id="PS50082">
    <property type="entry name" value="WD_REPEATS_2"/>
    <property type="match status" value="3"/>
</dbReference>
<organism evidence="9 10">
    <name type="scientific">Popillia japonica</name>
    <name type="common">Japanese beetle</name>
    <dbReference type="NCBI Taxonomy" id="7064"/>
    <lineage>
        <taxon>Eukaryota</taxon>
        <taxon>Metazoa</taxon>
        <taxon>Ecdysozoa</taxon>
        <taxon>Arthropoda</taxon>
        <taxon>Hexapoda</taxon>
        <taxon>Insecta</taxon>
        <taxon>Pterygota</taxon>
        <taxon>Neoptera</taxon>
        <taxon>Endopterygota</taxon>
        <taxon>Coleoptera</taxon>
        <taxon>Polyphaga</taxon>
        <taxon>Scarabaeiformia</taxon>
        <taxon>Scarabaeidae</taxon>
        <taxon>Rutelinae</taxon>
        <taxon>Popillia</taxon>
    </lineage>
</organism>
<reference evidence="9 10" key="1">
    <citation type="journal article" date="2024" name="BMC Genomics">
        <title>De novo assembly and annotation of Popillia japonica's genome with initial clues to its potential as an invasive pest.</title>
        <authorList>
            <person name="Cucini C."/>
            <person name="Boschi S."/>
            <person name="Funari R."/>
            <person name="Cardaioli E."/>
            <person name="Iannotti N."/>
            <person name="Marturano G."/>
            <person name="Paoli F."/>
            <person name="Bruttini M."/>
            <person name="Carapelli A."/>
            <person name="Frati F."/>
            <person name="Nardi F."/>
        </authorList>
    </citation>
    <scope>NUCLEOTIDE SEQUENCE [LARGE SCALE GENOMIC DNA]</scope>
    <source>
        <strain evidence="9">DMR45628</strain>
    </source>
</reference>
<dbReference type="SMART" id="SM00320">
    <property type="entry name" value="WD40"/>
    <property type="match status" value="7"/>
</dbReference>
<dbReference type="InterPro" id="IPR051625">
    <property type="entry name" value="Signaling_Regulatory_Domain"/>
</dbReference>
<proteinExistence type="predicted"/>
<feature type="repeat" description="RCC1" evidence="5">
    <location>
        <begin position="493"/>
        <end position="542"/>
    </location>
</feature>
<feature type="repeat" description="RCC1" evidence="5">
    <location>
        <begin position="3721"/>
        <end position="3772"/>
    </location>
</feature>
<keyword evidence="10" id="KW-1185">Reference proteome</keyword>
<dbReference type="InterPro" id="IPR003877">
    <property type="entry name" value="SPRY_dom"/>
</dbReference>
<dbReference type="GO" id="GO:0009966">
    <property type="term" value="P:regulation of signal transduction"/>
    <property type="evidence" value="ECO:0007669"/>
    <property type="project" value="UniProtKB-ARBA"/>
</dbReference>
<evidence type="ECO:0000256" key="6">
    <source>
        <dbReference type="SAM" id="MobiDB-lite"/>
    </source>
</evidence>
<feature type="repeat" description="RCC1" evidence="5">
    <location>
        <begin position="596"/>
        <end position="646"/>
    </location>
</feature>
<dbReference type="Gene3D" id="3.90.1750.10">
    <property type="entry name" value="Hect, E3 ligase catalytic domains"/>
    <property type="match status" value="1"/>
</dbReference>
<dbReference type="SMART" id="SM00449">
    <property type="entry name" value="SPRY"/>
    <property type="match status" value="1"/>
</dbReference>
<dbReference type="Pfam" id="PF00632">
    <property type="entry name" value="HECT"/>
    <property type="match status" value="1"/>
</dbReference>
<feature type="compositionally biased region" description="Polar residues" evidence="6">
    <location>
        <begin position="2324"/>
        <end position="2334"/>
    </location>
</feature>
<gene>
    <name evidence="9" type="ORF">QE152_g10883</name>
</gene>
<comment type="caution">
    <text evidence="9">The sequence shown here is derived from an EMBL/GenBank/DDBJ whole genome shotgun (WGS) entry which is preliminary data.</text>
</comment>
<feature type="region of interest" description="Disordered" evidence="6">
    <location>
        <begin position="2305"/>
        <end position="2353"/>
    </location>
</feature>
<dbReference type="PROSITE" id="PS00626">
    <property type="entry name" value="RCC1_2"/>
    <property type="match status" value="2"/>
</dbReference>
<feature type="repeat" description="RCC1" evidence="5">
    <location>
        <begin position="544"/>
        <end position="595"/>
    </location>
</feature>